<dbReference type="Proteomes" id="UP000663281">
    <property type="component" value="Chromosome"/>
</dbReference>
<feature type="coiled-coil region" evidence="1">
    <location>
        <begin position="200"/>
        <end position="227"/>
    </location>
</feature>
<protein>
    <recommendedName>
        <fullName evidence="4">Competence protein</fullName>
    </recommendedName>
</protein>
<reference evidence="2 3" key="1">
    <citation type="submission" date="2021-03" db="EMBL/GenBank/DDBJ databases">
        <title>Novel species identification of genus Shewanella.</title>
        <authorList>
            <person name="Liu G."/>
            <person name="Zhang Q."/>
        </authorList>
    </citation>
    <scope>NUCLEOTIDE SEQUENCE [LARGE SCALE GENOMIC DNA]</scope>
    <source>
        <strain evidence="2 3">FJAT-53726</strain>
    </source>
</reference>
<evidence type="ECO:0000313" key="3">
    <source>
        <dbReference type="Proteomes" id="UP000663281"/>
    </source>
</evidence>
<gene>
    <name evidence="2" type="ORF">JYB88_11060</name>
</gene>
<organism evidence="2 3">
    <name type="scientific">Shewanella cyperi</name>
    <dbReference type="NCBI Taxonomy" id="2814292"/>
    <lineage>
        <taxon>Bacteria</taxon>
        <taxon>Pseudomonadati</taxon>
        <taxon>Pseudomonadota</taxon>
        <taxon>Gammaproteobacteria</taxon>
        <taxon>Alteromonadales</taxon>
        <taxon>Shewanellaceae</taxon>
        <taxon>Shewanella</taxon>
    </lineage>
</organism>
<dbReference type="RefSeq" id="WP_207324154.1">
    <property type="nucleotide sequence ID" value="NZ_CP071504.1"/>
</dbReference>
<proteinExistence type="predicted"/>
<keyword evidence="1" id="KW-0175">Coiled coil</keyword>
<dbReference type="EMBL" id="CP071504">
    <property type="protein sequence ID" value="QSX28809.1"/>
    <property type="molecule type" value="Genomic_DNA"/>
</dbReference>
<evidence type="ECO:0000256" key="1">
    <source>
        <dbReference type="SAM" id="Coils"/>
    </source>
</evidence>
<dbReference type="KEGG" id="scyp:JYB88_11060"/>
<evidence type="ECO:0000313" key="2">
    <source>
        <dbReference type="EMBL" id="QSX28809.1"/>
    </source>
</evidence>
<dbReference type="AlphaFoldDB" id="A0A974XQS5"/>
<sequence length="539" mass="62933">MLEYAVERVSGKFVHVDAVPNGKNCGCVCPECKDYLTAKNNCKDKSNHFAHQNLIEGRACLMTQLHLAAQHYFLNITHFLLPEVSIPYDGKVLTAPSKNVQVYKATLEAKIDKFSADILLHTDIGEVFIEIQVTHESEDNKINFYKDNEITSLELDFSKLKNLEVEPCISLLTNNAIPYVWHYSWCQRKVIENYLIKKRIDEERRLAENFKKSQAELKQRKESAKRSAKKFMNGKYVLLPSLNEEMQCTIDGIPFKENVQIFTKKEFKFDDIRISCDEESCLILECEKYSNELTHRLFVAYPYTTVLTEKILKLDGSVIIKKPPEAKNKHSTWLWYKAPKMSHRRTQLYRQFIEKCEIDAKKKSSTILAESQIRNLATNYANNSEFYFKAGYGKWKNWLIERGLFKPATNNRNPSIPSLLKYHRRHPNLWMFDSWHVLLISYIAEIIDEVPIKTRISPIDVFYQLSQLFPPKQEFYNLEEQVSRKFLDHEASSCIIRSNVISSVLDIFELDMKIIRDREGYKRIGSLVQSVSPGKPFNY</sequence>
<evidence type="ECO:0008006" key="4">
    <source>
        <dbReference type="Google" id="ProtNLM"/>
    </source>
</evidence>
<accession>A0A974XQS5</accession>
<keyword evidence="3" id="KW-1185">Reference proteome</keyword>
<name>A0A974XQS5_9GAMM</name>